<gene>
    <name evidence="2" type="ORF">OG563_33775</name>
</gene>
<proteinExistence type="predicted"/>
<accession>A0ABZ1YM86</accession>
<reference evidence="2" key="1">
    <citation type="submission" date="2022-10" db="EMBL/GenBank/DDBJ databases">
        <title>The complete genomes of actinobacterial strains from the NBC collection.</title>
        <authorList>
            <person name="Joergensen T.S."/>
            <person name="Alvarez Arevalo M."/>
            <person name="Sterndorff E.B."/>
            <person name="Faurdal D."/>
            <person name="Vuksanovic O."/>
            <person name="Mourched A.-S."/>
            <person name="Charusanti P."/>
            <person name="Shaw S."/>
            <person name="Blin K."/>
            <person name="Weber T."/>
        </authorList>
    </citation>
    <scope>NUCLEOTIDE SEQUENCE</scope>
    <source>
        <strain evidence="2">NBC_01482</strain>
    </source>
</reference>
<feature type="chain" id="PRO_5045152410" description="Spore-associated protein A" evidence="1">
    <location>
        <begin position="32"/>
        <end position="134"/>
    </location>
</feature>
<keyword evidence="1" id="KW-0732">Signal</keyword>
<keyword evidence="3" id="KW-1185">Reference proteome</keyword>
<dbReference type="EMBL" id="CP109441">
    <property type="protein sequence ID" value="WUV44116.1"/>
    <property type="molecule type" value="Genomic_DNA"/>
</dbReference>
<organism evidence="2 3">
    <name type="scientific">Nocardia vinacea</name>
    <dbReference type="NCBI Taxonomy" id="96468"/>
    <lineage>
        <taxon>Bacteria</taxon>
        <taxon>Bacillati</taxon>
        <taxon>Actinomycetota</taxon>
        <taxon>Actinomycetes</taxon>
        <taxon>Mycobacteriales</taxon>
        <taxon>Nocardiaceae</taxon>
        <taxon>Nocardia</taxon>
    </lineage>
</organism>
<protein>
    <recommendedName>
        <fullName evidence="4">Spore-associated protein A</fullName>
    </recommendedName>
</protein>
<dbReference type="Proteomes" id="UP001432062">
    <property type="component" value="Chromosome"/>
</dbReference>
<dbReference type="RefSeq" id="WP_218007749.1">
    <property type="nucleotide sequence ID" value="NZ_CP109149.1"/>
</dbReference>
<evidence type="ECO:0000256" key="1">
    <source>
        <dbReference type="SAM" id="SignalP"/>
    </source>
</evidence>
<name>A0ABZ1YM86_9NOCA</name>
<evidence type="ECO:0008006" key="4">
    <source>
        <dbReference type="Google" id="ProtNLM"/>
    </source>
</evidence>
<evidence type="ECO:0000313" key="2">
    <source>
        <dbReference type="EMBL" id="WUV44116.1"/>
    </source>
</evidence>
<feature type="signal peptide" evidence="1">
    <location>
        <begin position="1"/>
        <end position="31"/>
    </location>
</feature>
<evidence type="ECO:0000313" key="3">
    <source>
        <dbReference type="Proteomes" id="UP001432062"/>
    </source>
</evidence>
<sequence length="134" mass="13986">MINAKKTIAVCASVIGITAGMAVFLPATASAATYGGQCGKGYDVIDSHDIVGGTAFLTYNGKNNCVVTVRDQPGKPVRMGAGLRRSGDSRAVVVDDAEYTEFAGPVKVEAKGECIDWGGLIGDDEWQVFKVHCG</sequence>